<dbReference type="InterPro" id="IPR029016">
    <property type="entry name" value="GAF-like_dom_sf"/>
</dbReference>
<dbReference type="Pfam" id="PF03861">
    <property type="entry name" value="ANTAR"/>
    <property type="match status" value="1"/>
</dbReference>
<proteinExistence type="predicted"/>
<dbReference type="AlphaFoldDB" id="A0AB39PA93"/>
<protein>
    <submittedName>
        <fullName evidence="5">ANTAR domain-containing protein</fullName>
    </submittedName>
</protein>
<dbReference type="EMBL" id="CP163435">
    <property type="protein sequence ID" value="XDQ27511.1"/>
    <property type="molecule type" value="Genomic_DNA"/>
</dbReference>
<dbReference type="Gene3D" id="1.10.10.10">
    <property type="entry name" value="Winged helix-like DNA-binding domain superfamily/Winged helix DNA-binding domain"/>
    <property type="match status" value="1"/>
</dbReference>
<feature type="region of interest" description="Disordered" evidence="3">
    <location>
        <begin position="239"/>
        <end position="268"/>
    </location>
</feature>
<evidence type="ECO:0000259" key="4">
    <source>
        <dbReference type="PROSITE" id="PS50921"/>
    </source>
</evidence>
<dbReference type="PIRSF" id="PIRSF036625">
    <property type="entry name" value="GAF_ANTAR"/>
    <property type="match status" value="1"/>
</dbReference>
<dbReference type="InterPro" id="IPR005561">
    <property type="entry name" value="ANTAR"/>
</dbReference>
<dbReference type="Gene3D" id="3.30.450.40">
    <property type="match status" value="1"/>
</dbReference>
<feature type="compositionally biased region" description="Basic and acidic residues" evidence="3">
    <location>
        <begin position="258"/>
        <end position="268"/>
    </location>
</feature>
<name>A0AB39PA93_9ACTN</name>
<dbReference type="GO" id="GO:0003723">
    <property type="term" value="F:RNA binding"/>
    <property type="evidence" value="ECO:0007669"/>
    <property type="project" value="InterPro"/>
</dbReference>
<evidence type="ECO:0000313" key="5">
    <source>
        <dbReference type="EMBL" id="XDQ27511.1"/>
    </source>
</evidence>
<evidence type="ECO:0000256" key="1">
    <source>
        <dbReference type="ARBA" id="ARBA00023015"/>
    </source>
</evidence>
<sequence>MHTSADSPEAPRATAREPEALHQALAHTGGLDTLLRDLTERAVLAVRGAAACSITVRRDDRLLTLAGSSGMPSGLDQRQYENGSGPCVDAAGDDTEKHTPDLKDEDRWPSYTDYALAAGVRSVLAVPLDVDGESDAALNLYAVTEHAFHDRRETARAFAATASEAINTALRIERERTSASDVRTALLSRSVIDQAVGILMGQERCSAQAALDSLRRASQNSNVKLRDLCSDLVNRVGGEGAAGSADRSGNTVGRVNGHRLEGRSRRRE</sequence>
<evidence type="ECO:0000256" key="3">
    <source>
        <dbReference type="SAM" id="MobiDB-lite"/>
    </source>
</evidence>
<dbReference type="InterPro" id="IPR012074">
    <property type="entry name" value="GAF_ANTAR"/>
</dbReference>
<keyword evidence="2" id="KW-0804">Transcription</keyword>
<dbReference type="RefSeq" id="WP_369234756.1">
    <property type="nucleotide sequence ID" value="NZ_CP163435.1"/>
</dbReference>
<feature type="region of interest" description="Disordered" evidence="3">
    <location>
        <begin position="67"/>
        <end position="101"/>
    </location>
</feature>
<dbReference type="SMART" id="SM01012">
    <property type="entry name" value="ANTAR"/>
    <property type="match status" value="1"/>
</dbReference>
<dbReference type="InterPro" id="IPR003018">
    <property type="entry name" value="GAF"/>
</dbReference>
<gene>
    <name evidence="5" type="ORF">AB5J56_23580</name>
</gene>
<dbReference type="InterPro" id="IPR036388">
    <property type="entry name" value="WH-like_DNA-bd_sf"/>
</dbReference>
<dbReference type="Pfam" id="PF13185">
    <property type="entry name" value="GAF_2"/>
    <property type="match status" value="1"/>
</dbReference>
<organism evidence="5">
    <name type="scientific">Streptomyces sp. R21</name>
    <dbReference type="NCBI Taxonomy" id="3238627"/>
    <lineage>
        <taxon>Bacteria</taxon>
        <taxon>Bacillati</taxon>
        <taxon>Actinomycetota</taxon>
        <taxon>Actinomycetes</taxon>
        <taxon>Kitasatosporales</taxon>
        <taxon>Streptomycetaceae</taxon>
        <taxon>Streptomyces</taxon>
    </lineage>
</organism>
<keyword evidence="1" id="KW-0805">Transcription regulation</keyword>
<feature type="domain" description="ANTAR" evidence="4">
    <location>
        <begin position="172"/>
        <end position="233"/>
    </location>
</feature>
<dbReference type="PROSITE" id="PS50921">
    <property type="entry name" value="ANTAR"/>
    <property type="match status" value="1"/>
</dbReference>
<reference evidence="5" key="1">
    <citation type="submission" date="2024-07" db="EMBL/GenBank/DDBJ databases">
        <authorList>
            <person name="Yu S.T."/>
        </authorList>
    </citation>
    <scope>NUCLEOTIDE SEQUENCE</scope>
    <source>
        <strain evidence="5">R21</strain>
    </source>
</reference>
<accession>A0AB39PA93</accession>
<evidence type="ECO:0000256" key="2">
    <source>
        <dbReference type="ARBA" id="ARBA00023163"/>
    </source>
</evidence>
<dbReference type="SUPFAM" id="SSF55781">
    <property type="entry name" value="GAF domain-like"/>
    <property type="match status" value="1"/>
</dbReference>